<evidence type="ECO:0000313" key="2">
    <source>
        <dbReference type="EMBL" id="KAG6747348.1"/>
    </source>
</evidence>
<dbReference type="EMBL" id="JAAWWB010000029">
    <property type="protein sequence ID" value="KAG6747348.1"/>
    <property type="molecule type" value="Genomic_DNA"/>
</dbReference>
<comment type="caution">
    <text evidence="2">The sequence shown here is derived from an EMBL/GenBank/DDBJ whole genome shotgun (WGS) entry which is preliminary data.</text>
</comment>
<feature type="region of interest" description="Disordered" evidence="1">
    <location>
        <begin position="267"/>
        <end position="317"/>
    </location>
</feature>
<protein>
    <submittedName>
        <fullName evidence="2">Uncharacterized protein</fullName>
    </submittedName>
</protein>
<keyword evidence="3" id="KW-1185">Reference proteome</keyword>
<evidence type="ECO:0000256" key="1">
    <source>
        <dbReference type="SAM" id="MobiDB-lite"/>
    </source>
</evidence>
<dbReference type="AlphaFoldDB" id="A0A8X7YF11"/>
<proteinExistence type="predicted"/>
<evidence type="ECO:0000313" key="3">
    <source>
        <dbReference type="Proteomes" id="UP000886885"/>
    </source>
</evidence>
<name>A0A8X7YF11_POPTO</name>
<feature type="region of interest" description="Disordered" evidence="1">
    <location>
        <begin position="94"/>
        <end position="155"/>
    </location>
</feature>
<feature type="compositionally biased region" description="Gly residues" evidence="1">
    <location>
        <begin position="115"/>
        <end position="126"/>
    </location>
</feature>
<organism evidence="2 3">
    <name type="scientific">Populus tomentosa</name>
    <name type="common">Chinese white poplar</name>
    <dbReference type="NCBI Taxonomy" id="118781"/>
    <lineage>
        <taxon>Eukaryota</taxon>
        <taxon>Viridiplantae</taxon>
        <taxon>Streptophyta</taxon>
        <taxon>Embryophyta</taxon>
        <taxon>Tracheophyta</taxon>
        <taxon>Spermatophyta</taxon>
        <taxon>Magnoliopsida</taxon>
        <taxon>eudicotyledons</taxon>
        <taxon>Gunneridae</taxon>
        <taxon>Pentapetalae</taxon>
        <taxon>rosids</taxon>
        <taxon>fabids</taxon>
        <taxon>Malpighiales</taxon>
        <taxon>Salicaceae</taxon>
        <taxon>Saliceae</taxon>
        <taxon>Populus</taxon>
    </lineage>
</organism>
<sequence>MKREGQMGTYITVAKDVYLAALEEDWDRMIRACSGSSLSAAKGDGDQSRSKKGWPVVERIQKDKHKHESALKLAQELIKKNQRKWWQSIKVKPTKVNIETPGQGGSGGQSERQGGRGIPGEGGEGQEGAREGVDTGRGGGGERVQKVVPPSLSEQRAREGQKKMIGILKKYLFASICVWRPAIVFNAPFPLRLEADFPPPLFEVDALQLGSFHSSRAEESRNRRAWTFYSLIGASYYALASTLIKSRGIQKQDSYVVRPQYGVSQSSWTKRDANNKLGEEEKNRANVTLQAEPPSVPAARTEKVESPSAPAARTENM</sequence>
<gene>
    <name evidence="2" type="ORF">POTOM_049750</name>
</gene>
<reference evidence="2" key="1">
    <citation type="journal article" date="2020" name="bioRxiv">
        <title>Hybrid origin of Populus tomentosa Carr. identified through genome sequencing and phylogenomic analysis.</title>
        <authorList>
            <person name="An X."/>
            <person name="Gao K."/>
            <person name="Chen Z."/>
            <person name="Li J."/>
            <person name="Yang X."/>
            <person name="Yang X."/>
            <person name="Zhou J."/>
            <person name="Guo T."/>
            <person name="Zhao T."/>
            <person name="Huang S."/>
            <person name="Miao D."/>
            <person name="Khan W.U."/>
            <person name="Rao P."/>
            <person name="Ye M."/>
            <person name="Lei B."/>
            <person name="Liao W."/>
            <person name="Wang J."/>
            <person name="Ji L."/>
            <person name="Li Y."/>
            <person name="Guo B."/>
            <person name="Mustafa N.S."/>
            <person name="Li S."/>
            <person name="Yun Q."/>
            <person name="Keller S.R."/>
            <person name="Mao J."/>
            <person name="Zhang R."/>
            <person name="Strauss S.H."/>
        </authorList>
    </citation>
    <scope>NUCLEOTIDE SEQUENCE</scope>
    <source>
        <strain evidence="2">GM15</strain>
        <tissue evidence="2">Leaf</tissue>
    </source>
</reference>
<accession>A0A8X7YF11</accession>
<dbReference type="Proteomes" id="UP000886885">
    <property type="component" value="Chromosome 15A"/>
</dbReference>
<feature type="compositionally biased region" description="Basic and acidic residues" evidence="1">
    <location>
        <begin position="269"/>
        <end position="284"/>
    </location>
</feature>